<gene>
    <name evidence="1" type="ORF">GTHE00462_LOCUS33957</name>
</gene>
<dbReference type="AlphaFoldDB" id="A0A7S4PDW9"/>
<reference evidence="1" key="1">
    <citation type="submission" date="2021-01" db="EMBL/GenBank/DDBJ databases">
        <authorList>
            <person name="Corre E."/>
            <person name="Pelletier E."/>
            <person name="Niang G."/>
            <person name="Scheremetjew M."/>
            <person name="Finn R."/>
            <person name="Kale V."/>
            <person name="Holt S."/>
            <person name="Cochrane G."/>
            <person name="Meng A."/>
            <person name="Brown T."/>
            <person name="Cohen L."/>
        </authorList>
    </citation>
    <scope>NUCLEOTIDE SEQUENCE</scope>
    <source>
        <strain evidence="1">CCMP 2712</strain>
    </source>
</reference>
<protein>
    <submittedName>
        <fullName evidence="1">Uncharacterized protein</fullName>
    </submittedName>
</protein>
<name>A0A7S4PDW9_GUITH</name>
<proteinExistence type="predicted"/>
<dbReference type="EMBL" id="HBKN01043345">
    <property type="protein sequence ID" value="CAE2332241.1"/>
    <property type="molecule type" value="Transcribed_RNA"/>
</dbReference>
<evidence type="ECO:0000313" key="1">
    <source>
        <dbReference type="EMBL" id="CAE2332241.1"/>
    </source>
</evidence>
<accession>A0A7S4PDW9</accession>
<sequence length="104" mass="11957">MNDVYGFQLTDDYQNGPYYRNDRNVRNTPFQYLPSRVEQASIETYAVKSRSLPPGGKSMLDTLGATVAFVIRYDLGTVCYIGYNYNTPFHADQWTRVLHCAIDM</sequence>
<organism evidence="1">
    <name type="scientific">Guillardia theta</name>
    <name type="common">Cryptophyte</name>
    <name type="synonym">Cryptomonas phi</name>
    <dbReference type="NCBI Taxonomy" id="55529"/>
    <lineage>
        <taxon>Eukaryota</taxon>
        <taxon>Cryptophyceae</taxon>
        <taxon>Pyrenomonadales</taxon>
        <taxon>Geminigeraceae</taxon>
        <taxon>Guillardia</taxon>
    </lineage>
</organism>